<evidence type="ECO:0000256" key="5">
    <source>
        <dbReference type="ARBA" id="ARBA00022967"/>
    </source>
</evidence>
<dbReference type="GO" id="GO:0005524">
    <property type="term" value="F:ATP binding"/>
    <property type="evidence" value="ECO:0007669"/>
    <property type="project" value="UniProtKB-KW"/>
</dbReference>
<dbReference type="Pfam" id="PF00005">
    <property type="entry name" value="ABC_tran"/>
    <property type="match status" value="1"/>
</dbReference>
<feature type="domain" description="ABC transporter" evidence="6">
    <location>
        <begin position="24"/>
        <end position="240"/>
    </location>
</feature>
<name>A0A554A3W4_9BACI</name>
<dbReference type="PROSITE" id="PS00211">
    <property type="entry name" value="ABC_TRANSPORTER_1"/>
    <property type="match status" value="1"/>
</dbReference>
<dbReference type="RefSeq" id="WP_143846728.1">
    <property type="nucleotide sequence ID" value="NZ_VLXZ01000001.1"/>
</dbReference>
<dbReference type="InterPro" id="IPR003439">
    <property type="entry name" value="ABC_transporter-like_ATP-bd"/>
</dbReference>
<dbReference type="CDD" id="cd03220">
    <property type="entry name" value="ABC_KpsT_Wzt"/>
    <property type="match status" value="1"/>
</dbReference>
<dbReference type="InterPro" id="IPR050683">
    <property type="entry name" value="Bact_Polysacc_Export_ATP-bd"/>
</dbReference>
<dbReference type="InterPro" id="IPR027417">
    <property type="entry name" value="P-loop_NTPase"/>
</dbReference>
<evidence type="ECO:0000256" key="3">
    <source>
        <dbReference type="ARBA" id="ARBA00022741"/>
    </source>
</evidence>
<dbReference type="PANTHER" id="PTHR46743:SF2">
    <property type="entry name" value="TEICHOIC ACIDS EXPORT ATP-BINDING PROTEIN TAGH"/>
    <property type="match status" value="1"/>
</dbReference>
<keyword evidence="5" id="KW-1278">Translocase</keyword>
<proteinExistence type="inferred from homology"/>
<dbReference type="InterPro" id="IPR017871">
    <property type="entry name" value="ABC_transporter-like_CS"/>
</dbReference>
<dbReference type="Proteomes" id="UP000318521">
    <property type="component" value="Unassembled WGS sequence"/>
</dbReference>
<reference evidence="7 8" key="1">
    <citation type="submission" date="2019-07" db="EMBL/GenBank/DDBJ databases">
        <authorList>
            <person name="Park Y.J."/>
            <person name="Jeong S.E."/>
            <person name="Jung H.S."/>
        </authorList>
    </citation>
    <scope>NUCLEOTIDE SEQUENCE [LARGE SCALE GENOMIC DNA]</scope>
    <source>
        <strain evidence="8">P16(2019)</strain>
    </source>
</reference>
<evidence type="ECO:0000259" key="6">
    <source>
        <dbReference type="PROSITE" id="PS50893"/>
    </source>
</evidence>
<dbReference type="SMART" id="SM00382">
    <property type="entry name" value="AAA"/>
    <property type="match status" value="1"/>
</dbReference>
<evidence type="ECO:0000256" key="4">
    <source>
        <dbReference type="ARBA" id="ARBA00022840"/>
    </source>
</evidence>
<dbReference type="InterPro" id="IPR015860">
    <property type="entry name" value="ABC_transpr_TagH-like"/>
</dbReference>
<dbReference type="PROSITE" id="PS50893">
    <property type="entry name" value="ABC_TRANSPORTER_2"/>
    <property type="match status" value="1"/>
</dbReference>
<accession>A0A554A3W4</accession>
<sequence>MSNAIEVKNVQKAFRKPTEKTLKGQMISLFKKEKTVDKFQALNDVSFTVKKGEGYAIIGKNGAGKSTLFKVISGVIVPDSGSIQLNGSLMPLIELSAGLSGDLSGLENIRLNCAIYGLKKKQIEELLPVIIDFAELGEFINTPVKFYSSGMKARLGFSIAVHIETDIVLIDEVLAVGDKDFREKCNKKMLEMKAEGRTIVIVSHSMGPLKKLCDRAIVLKRGTVEAEGDIQEMIDLYESK</sequence>
<dbReference type="GO" id="GO:0016887">
    <property type="term" value="F:ATP hydrolysis activity"/>
    <property type="evidence" value="ECO:0007669"/>
    <property type="project" value="InterPro"/>
</dbReference>
<comment type="similarity">
    <text evidence="1">Belongs to the ABC transporter superfamily.</text>
</comment>
<dbReference type="Gene3D" id="3.40.50.300">
    <property type="entry name" value="P-loop containing nucleotide triphosphate hydrolases"/>
    <property type="match status" value="1"/>
</dbReference>
<dbReference type="OrthoDB" id="9778870at2"/>
<dbReference type="EMBL" id="VLXZ01000001">
    <property type="protein sequence ID" value="TSB48383.1"/>
    <property type="molecule type" value="Genomic_DNA"/>
</dbReference>
<keyword evidence="2" id="KW-0813">Transport</keyword>
<keyword evidence="4 7" id="KW-0067">ATP-binding</keyword>
<dbReference type="PANTHER" id="PTHR46743">
    <property type="entry name" value="TEICHOIC ACIDS EXPORT ATP-BINDING PROTEIN TAGH"/>
    <property type="match status" value="1"/>
</dbReference>
<evidence type="ECO:0000256" key="1">
    <source>
        <dbReference type="ARBA" id="ARBA00005417"/>
    </source>
</evidence>
<dbReference type="GO" id="GO:0140359">
    <property type="term" value="F:ABC-type transporter activity"/>
    <property type="evidence" value="ECO:0007669"/>
    <property type="project" value="InterPro"/>
</dbReference>
<evidence type="ECO:0000313" key="8">
    <source>
        <dbReference type="Proteomes" id="UP000318521"/>
    </source>
</evidence>
<dbReference type="AlphaFoldDB" id="A0A554A3W4"/>
<dbReference type="InterPro" id="IPR003593">
    <property type="entry name" value="AAA+_ATPase"/>
</dbReference>
<dbReference type="SUPFAM" id="SSF52540">
    <property type="entry name" value="P-loop containing nucleoside triphosphate hydrolases"/>
    <property type="match status" value="1"/>
</dbReference>
<keyword evidence="8" id="KW-1185">Reference proteome</keyword>
<organism evidence="7 8">
    <name type="scientific">Alkalicoccobacillus porphyridii</name>
    <dbReference type="NCBI Taxonomy" id="2597270"/>
    <lineage>
        <taxon>Bacteria</taxon>
        <taxon>Bacillati</taxon>
        <taxon>Bacillota</taxon>
        <taxon>Bacilli</taxon>
        <taxon>Bacillales</taxon>
        <taxon>Bacillaceae</taxon>
        <taxon>Alkalicoccobacillus</taxon>
    </lineage>
</organism>
<evidence type="ECO:0000256" key="2">
    <source>
        <dbReference type="ARBA" id="ARBA00022448"/>
    </source>
</evidence>
<comment type="caution">
    <text evidence="7">The sequence shown here is derived from an EMBL/GenBank/DDBJ whole genome shotgun (WGS) entry which is preliminary data.</text>
</comment>
<evidence type="ECO:0000313" key="7">
    <source>
        <dbReference type="EMBL" id="TSB48383.1"/>
    </source>
</evidence>
<gene>
    <name evidence="7" type="ORF">FN960_02180</name>
</gene>
<keyword evidence="3" id="KW-0547">Nucleotide-binding</keyword>
<dbReference type="GO" id="GO:0016020">
    <property type="term" value="C:membrane"/>
    <property type="evidence" value="ECO:0007669"/>
    <property type="project" value="InterPro"/>
</dbReference>
<protein>
    <submittedName>
        <fullName evidence="7">ABC transporter ATP-binding protein</fullName>
    </submittedName>
</protein>